<evidence type="ECO:0008006" key="5">
    <source>
        <dbReference type="Google" id="ProtNLM"/>
    </source>
</evidence>
<name>A0AAV7F358_ARIFI</name>
<feature type="compositionally biased region" description="Basic residues" evidence="1">
    <location>
        <begin position="1"/>
        <end position="12"/>
    </location>
</feature>
<feature type="compositionally biased region" description="Pro residues" evidence="1">
    <location>
        <begin position="181"/>
        <end position="207"/>
    </location>
</feature>
<protein>
    <recommendedName>
        <fullName evidence="5">Vegetative cell wall protein gp1-like</fullName>
    </recommendedName>
</protein>
<evidence type="ECO:0000256" key="2">
    <source>
        <dbReference type="SAM" id="Phobius"/>
    </source>
</evidence>
<feature type="compositionally biased region" description="Pro residues" evidence="1">
    <location>
        <begin position="214"/>
        <end position="233"/>
    </location>
</feature>
<reference evidence="3 4" key="1">
    <citation type="submission" date="2021-07" db="EMBL/GenBank/DDBJ databases">
        <title>The Aristolochia fimbriata genome: insights into angiosperm evolution, floral development and chemical biosynthesis.</title>
        <authorList>
            <person name="Jiao Y."/>
        </authorList>
    </citation>
    <scope>NUCLEOTIDE SEQUENCE [LARGE SCALE GENOMIC DNA]</scope>
    <source>
        <strain evidence="3">IBCAS-2021</strain>
        <tissue evidence="3">Leaf</tissue>
    </source>
</reference>
<dbReference type="AlphaFoldDB" id="A0AAV7F358"/>
<keyword evidence="2" id="KW-0812">Transmembrane</keyword>
<proteinExistence type="predicted"/>
<dbReference type="PRINTS" id="PR01217">
    <property type="entry name" value="PRICHEXTENSN"/>
</dbReference>
<dbReference type="EMBL" id="JAINDJ010000003">
    <property type="protein sequence ID" value="KAG9454232.1"/>
    <property type="molecule type" value="Genomic_DNA"/>
</dbReference>
<evidence type="ECO:0000256" key="1">
    <source>
        <dbReference type="SAM" id="MobiDB-lite"/>
    </source>
</evidence>
<evidence type="ECO:0000313" key="4">
    <source>
        <dbReference type="Proteomes" id="UP000825729"/>
    </source>
</evidence>
<sequence length="284" mass="30237">MARVRRRRRQRYNRGDSSRPSLLPTATSTGRSLLLFFLSPLPSPPSLPLCSLPLLVFLYLPPVVPLTFGSDSSFALEGPPQIHKSSPRSHPKVLPGHWSPRSSPGFPQVLPGPPRSSQVLPGHPGHLQVLPGPPQVLPRSHPQVLPMSSPGHSVLPPQVLPVLPRSPESLPGPPQVLLGPPQVPPVLPPQVLPGPPQSPGPPGPPKSPSQSPSPKSPLPPQIPPLPNPPPPKSPSQIPSQTPLPNPPPKSPSQIPKGFVLPLVLLYGGLRFCLIITSSPFRTLF</sequence>
<feature type="transmembrane region" description="Helical" evidence="2">
    <location>
        <begin position="258"/>
        <end position="280"/>
    </location>
</feature>
<keyword evidence="2" id="KW-1133">Transmembrane helix</keyword>
<evidence type="ECO:0000313" key="3">
    <source>
        <dbReference type="EMBL" id="KAG9454232.1"/>
    </source>
</evidence>
<comment type="caution">
    <text evidence="3">The sequence shown here is derived from an EMBL/GenBank/DDBJ whole genome shotgun (WGS) entry which is preliminary data.</text>
</comment>
<accession>A0AAV7F358</accession>
<dbReference type="Proteomes" id="UP000825729">
    <property type="component" value="Unassembled WGS sequence"/>
</dbReference>
<feature type="region of interest" description="Disordered" evidence="1">
    <location>
        <begin position="1"/>
        <end position="25"/>
    </location>
</feature>
<feature type="compositionally biased region" description="Pro residues" evidence="1">
    <location>
        <begin position="241"/>
        <end position="250"/>
    </location>
</feature>
<keyword evidence="2" id="KW-0472">Membrane</keyword>
<feature type="region of interest" description="Disordered" evidence="1">
    <location>
        <begin position="77"/>
        <end position="254"/>
    </location>
</feature>
<gene>
    <name evidence="3" type="ORF">H6P81_007136</name>
</gene>
<feature type="compositionally biased region" description="Low complexity" evidence="1">
    <location>
        <begin position="154"/>
        <end position="163"/>
    </location>
</feature>
<keyword evidence="4" id="KW-1185">Reference proteome</keyword>
<organism evidence="3 4">
    <name type="scientific">Aristolochia fimbriata</name>
    <name type="common">White veined hardy Dutchman's pipe vine</name>
    <dbReference type="NCBI Taxonomy" id="158543"/>
    <lineage>
        <taxon>Eukaryota</taxon>
        <taxon>Viridiplantae</taxon>
        <taxon>Streptophyta</taxon>
        <taxon>Embryophyta</taxon>
        <taxon>Tracheophyta</taxon>
        <taxon>Spermatophyta</taxon>
        <taxon>Magnoliopsida</taxon>
        <taxon>Magnoliidae</taxon>
        <taxon>Piperales</taxon>
        <taxon>Aristolochiaceae</taxon>
        <taxon>Aristolochia</taxon>
    </lineage>
</organism>